<evidence type="ECO:0000259" key="4">
    <source>
        <dbReference type="PROSITE" id="PS51379"/>
    </source>
</evidence>
<dbReference type="SUPFAM" id="SSF54862">
    <property type="entry name" value="4Fe-4S ferredoxins"/>
    <property type="match status" value="1"/>
</dbReference>
<gene>
    <name evidence="5" type="ORF">DEHALATV1_0204</name>
</gene>
<evidence type="ECO:0000313" key="6">
    <source>
        <dbReference type="Proteomes" id="UP000218257"/>
    </source>
</evidence>
<keyword evidence="1" id="KW-0479">Metal-binding</keyword>
<dbReference type="GO" id="GO:0051536">
    <property type="term" value="F:iron-sulfur cluster binding"/>
    <property type="evidence" value="ECO:0007669"/>
    <property type="project" value="UniProtKB-KW"/>
</dbReference>
<sequence length="165" mass="18758">MLTDLPVGPMDNPIDFGAAKFCVTCRKCREACPVGAPNDENDPTWEAPKMDGNPYFKPELFNNPGKKVWPLNHALCRKYWNQRTDTYTNRSNICGICMSACVFQKLHKGSIHDTVRAMVASTPIFNSFFTNMDKAFGYGPLDENKWEEWWDLQDNMPEHGLGSMA</sequence>
<feature type="domain" description="4Fe-4S ferredoxin-type" evidence="4">
    <location>
        <begin position="12"/>
        <end position="42"/>
    </location>
</feature>
<dbReference type="PROSITE" id="PS51379">
    <property type="entry name" value="4FE4S_FER_2"/>
    <property type="match status" value="1"/>
</dbReference>
<evidence type="ECO:0000313" key="5">
    <source>
        <dbReference type="EMBL" id="BAZ96832.1"/>
    </source>
</evidence>
<protein>
    <submittedName>
        <fullName evidence="5">Reductive dehalogenase</fullName>
    </submittedName>
</protein>
<dbReference type="PROSITE" id="PS00198">
    <property type="entry name" value="4FE4S_FER_1"/>
    <property type="match status" value="1"/>
</dbReference>
<dbReference type="InterPro" id="IPR017896">
    <property type="entry name" value="4Fe4S_Fe-S-bd"/>
</dbReference>
<dbReference type="AlphaFoldDB" id="A0AB33HVM8"/>
<reference evidence="5 6" key="1">
    <citation type="journal article" date="2017" name="Sci. Rep.">
        <title>Isolation and genomic characterization of a Dehalococcoides strain suggests genomic rearrangement during culture.</title>
        <authorList>
            <person name="Yohda M."/>
            <person name="Ikegami K."/>
            <person name="Aita Y."/>
            <person name="Kitajima M."/>
            <person name="Takechi A."/>
            <person name="Iwamoto M."/>
            <person name="Fukuda T."/>
            <person name="Tamura N."/>
            <person name="Shibasaki J."/>
            <person name="Koike S."/>
            <person name="Komatsu D."/>
            <person name="Miyagi S."/>
            <person name="Nishimura M."/>
            <person name="Uchino Y."/>
            <person name="Shiroma A."/>
            <person name="Shimoji M."/>
            <person name="Tamotsu H."/>
            <person name="Ashimine N."/>
            <person name="Shinzato M."/>
            <person name="Ohki S."/>
            <person name="Nakano K."/>
            <person name="Teruya K."/>
            <person name="Satou K."/>
            <person name="Hirano T."/>
            <person name="Yagi O."/>
        </authorList>
    </citation>
    <scope>NUCLEOTIDE SEQUENCE [LARGE SCALE GENOMIC DNA]</scope>
    <source>
        <strain evidence="5 6">UCH-ATV1</strain>
    </source>
</reference>
<dbReference type="Proteomes" id="UP000218257">
    <property type="component" value="Chromosome"/>
</dbReference>
<dbReference type="EMBL" id="AP017649">
    <property type="protein sequence ID" value="BAZ96832.1"/>
    <property type="molecule type" value="Genomic_DNA"/>
</dbReference>
<keyword evidence="3" id="KW-0411">Iron-sulfur</keyword>
<evidence type="ECO:0000256" key="2">
    <source>
        <dbReference type="ARBA" id="ARBA00023004"/>
    </source>
</evidence>
<name>A0AB33HVM8_9CHLR</name>
<accession>A0AB33HVM8</accession>
<evidence type="ECO:0000256" key="3">
    <source>
        <dbReference type="ARBA" id="ARBA00023014"/>
    </source>
</evidence>
<organism evidence="5 6">
    <name type="scientific">Dehalococcoides mccartyi</name>
    <dbReference type="NCBI Taxonomy" id="61435"/>
    <lineage>
        <taxon>Bacteria</taxon>
        <taxon>Bacillati</taxon>
        <taxon>Chloroflexota</taxon>
        <taxon>Dehalococcoidia</taxon>
        <taxon>Dehalococcoidales</taxon>
        <taxon>Dehalococcoidaceae</taxon>
        <taxon>Dehalococcoides</taxon>
    </lineage>
</organism>
<evidence type="ECO:0000256" key="1">
    <source>
        <dbReference type="ARBA" id="ARBA00022723"/>
    </source>
</evidence>
<proteinExistence type="predicted"/>
<keyword evidence="2" id="KW-0408">Iron</keyword>
<dbReference type="InterPro" id="IPR017900">
    <property type="entry name" value="4Fe4S_Fe_S_CS"/>
</dbReference>
<dbReference type="GO" id="GO:0046872">
    <property type="term" value="F:metal ion binding"/>
    <property type="evidence" value="ECO:0007669"/>
    <property type="project" value="UniProtKB-KW"/>
</dbReference>